<dbReference type="EMBL" id="FCOL02000113">
    <property type="protein sequence ID" value="SAL84073.1"/>
    <property type="molecule type" value="Genomic_DNA"/>
</dbReference>
<dbReference type="Pfam" id="PF17396">
    <property type="entry name" value="DUF1611_N"/>
    <property type="match status" value="1"/>
</dbReference>
<evidence type="ECO:0000256" key="1">
    <source>
        <dbReference type="SAM" id="MobiDB-lite"/>
    </source>
</evidence>
<dbReference type="PANTHER" id="PTHR40690">
    <property type="entry name" value="GLL3100 PROTEIN"/>
    <property type="match status" value="1"/>
</dbReference>
<dbReference type="Gene3D" id="3.40.50.300">
    <property type="entry name" value="P-loop containing nucleotide triphosphate hydrolases"/>
    <property type="match status" value="1"/>
</dbReference>
<proteinExistence type="predicted"/>
<name>A0A158KTN1_9BURK</name>
<dbReference type="InterPro" id="IPR027417">
    <property type="entry name" value="P-loop_NTPase"/>
</dbReference>
<dbReference type="InterPro" id="IPR035402">
    <property type="entry name" value="DgcN-like_N"/>
</dbReference>
<feature type="domain" description="D-glutamate N-acetyltransferase-like N-terminal" evidence="3">
    <location>
        <begin position="43"/>
        <end position="136"/>
    </location>
</feature>
<gene>
    <name evidence="4" type="ORF">AWB67_06582</name>
</gene>
<dbReference type="AlphaFoldDB" id="A0A158KTN1"/>
<feature type="domain" description="D-glutamate N-acetyltransferase-like C-terminal" evidence="2">
    <location>
        <begin position="149"/>
        <end position="341"/>
    </location>
</feature>
<comment type="caution">
    <text evidence="4">The sequence shown here is derived from an EMBL/GenBank/DDBJ whole genome shotgun (WGS) entry which is preliminary data.</text>
</comment>
<dbReference type="PANTHER" id="PTHR40690:SF1">
    <property type="entry name" value="DUF1611 DOMAIN-CONTAINING PROTEIN"/>
    <property type="match status" value="1"/>
</dbReference>
<evidence type="ECO:0008006" key="6">
    <source>
        <dbReference type="Google" id="ProtNLM"/>
    </source>
</evidence>
<evidence type="ECO:0000313" key="5">
    <source>
        <dbReference type="Proteomes" id="UP000054925"/>
    </source>
</evidence>
<reference evidence="4" key="1">
    <citation type="submission" date="2016-01" db="EMBL/GenBank/DDBJ databases">
        <authorList>
            <person name="Peeters C."/>
        </authorList>
    </citation>
    <scope>NUCLEOTIDE SEQUENCE [LARGE SCALE GENOMIC DNA]</scope>
    <source>
        <strain evidence="4">LMG 22937</strain>
    </source>
</reference>
<dbReference type="InterPro" id="IPR035086">
    <property type="entry name" value="DgcN-like_C"/>
</dbReference>
<dbReference type="Proteomes" id="UP000054925">
    <property type="component" value="Unassembled WGS sequence"/>
</dbReference>
<evidence type="ECO:0000259" key="2">
    <source>
        <dbReference type="Pfam" id="PF07755"/>
    </source>
</evidence>
<protein>
    <recommendedName>
        <fullName evidence="6">DUF1611 domain-containing protein</fullName>
    </recommendedName>
</protein>
<dbReference type="OrthoDB" id="9778498at2"/>
<accession>A0A158KTN1</accession>
<dbReference type="Pfam" id="PF07755">
    <property type="entry name" value="DUF1611"/>
    <property type="match status" value="1"/>
</dbReference>
<evidence type="ECO:0000259" key="3">
    <source>
        <dbReference type="Pfam" id="PF17396"/>
    </source>
</evidence>
<dbReference type="SUPFAM" id="SSF52540">
    <property type="entry name" value="P-loop containing nucleoside triphosphate hydrolases"/>
    <property type="match status" value="1"/>
</dbReference>
<feature type="region of interest" description="Disordered" evidence="1">
    <location>
        <begin position="355"/>
        <end position="382"/>
    </location>
</feature>
<dbReference type="PIRSF" id="PIRSF026760">
    <property type="entry name" value="UCP026760"/>
    <property type="match status" value="1"/>
</dbReference>
<keyword evidence="5" id="KW-1185">Reference proteome</keyword>
<dbReference type="InterPro" id="IPR011669">
    <property type="entry name" value="DgcN-like"/>
</dbReference>
<sequence length="382" mass="40638">MLCLKDKRVVVFAEGCFGPVTSKVATSYLRYRHADCVAVVDSRMAGKDVGVILGYGHGIPIVDSLESALRFDPQILLIGVGLFSNDLPIAWRSQIALALKRGVDVVSGLHFRIATDPEFSALAAASGSRIWDTKEPPEVLATSAARLGDIDSFVVHTVGSDCRVGKKTSAIEITEAAMRKGFNAGFVATGQSGIYISGTGVAVDAVPADFIAGVTEAMVLESATEHDWIIVEGQGSISHPAYSGVTLGLLHGAMPEALVLCHEAELEHHKGWPNAPLRPLNELVAVYEQLASYLRPAKVVGVSVHCGQLSREQAAEVVARIERETGLPTTDVIHFGADKLVDALAAHRRRLLAERDGTARPASPARCAHTRDDADSVSPCPQ</sequence>
<evidence type="ECO:0000313" key="4">
    <source>
        <dbReference type="EMBL" id="SAL84073.1"/>
    </source>
</evidence>
<dbReference type="Gene3D" id="3.40.50.720">
    <property type="entry name" value="NAD(P)-binding Rossmann-like Domain"/>
    <property type="match status" value="1"/>
</dbReference>
<organism evidence="4 5">
    <name type="scientific">Caballeronia terrestris</name>
    <dbReference type="NCBI Taxonomy" id="1226301"/>
    <lineage>
        <taxon>Bacteria</taxon>
        <taxon>Pseudomonadati</taxon>
        <taxon>Pseudomonadota</taxon>
        <taxon>Betaproteobacteria</taxon>
        <taxon>Burkholderiales</taxon>
        <taxon>Burkholderiaceae</taxon>
        <taxon>Caballeronia</taxon>
    </lineage>
</organism>